<dbReference type="PROSITE" id="PS50068">
    <property type="entry name" value="LDLRA_2"/>
    <property type="match status" value="5"/>
</dbReference>
<evidence type="ECO:0000256" key="1">
    <source>
        <dbReference type="ARBA" id="ARBA00004167"/>
    </source>
</evidence>
<organism evidence="11 12">
    <name type="scientific">Panagrolaimus superbus</name>
    <dbReference type="NCBI Taxonomy" id="310955"/>
    <lineage>
        <taxon>Eukaryota</taxon>
        <taxon>Metazoa</taxon>
        <taxon>Ecdysozoa</taxon>
        <taxon>Nematoda</taxon>
        <taxon>Chromadorea</taxon>
        <taxon>Rhabditida</taxon>
        <taxon>Tylenchina</taxon>
        <taxon>Panagrolaimomorpha</taxon>
        <taxon>Panagrolaimoidea</taxon>
        <taxon>Panagrolaimidae</taxon>
        <taxon>Panagrolaimus</taxon>
    </lineage>
</organism>
<evidence type="ECO:0000256" key="4">
    <source>
        <dbReference type="ARBA" id="ARBA00022989"/>
    </source>
</evidence>
<keyword evidence="8" id="KW-0325">Glycoprotein</keyword>
<feature type="disulfide bond" evidence="9">
    <location>
        <begin position="258"/>
        <end position="273"/>
    </location>
</feature>
<name>A0A914Y5P7_9BILA</name>
<dbReference type="InterPro" id="IPR023415">
    <property type="entry name" value="LDLR_class-A_CS"/>
</dbReference>
<evidence type="ECO:0000256" key="7">
    <source>
        <dbReference type="ARBA" id="ARBA00023170"/>
    </source>
</evidence>
<feature type="disulfide bond" evidence="9">
    <location>
        <begin position="137"/>
        <end position="152"/>
    </location>
</feature>
<feature type="disulfide bond" evidence="9">
    <location>
        <begin position="174"/>
        <end position="189"/>
    </location>
</feature>
<evidence type="ECO:0000256" key="3">
    <source>
        <dbReference type="ARBA" id="ARBA00022737"/>
    </source>
</evidence>
<evidence type="ECO:0000313" key="12">
    <source>
        <dbReference type="WBParaSite" id="PSU_v2.g14760.t1"/>
    </source>
</evidence>
<dbReference type="PRINTS" id="PR00261">
    <property type="entry name" value="LDLRECEPTOR"/>
</dbReference>
<evidence type="ECO:0000256" key="10">
    <source>
        <dbReference type="SAM" id="Phobius"/>
    </source>
</evidence>
<dbReference type="InterPro" id="IPR051221">
    <property type="entry name" value="LDLR-related"/>
</dbReference>
<feature type="transmembrane region" description="Helical" evidence="10">
    <location>
        <begin position="18"/>
        <end position="39"/>
    </location>
</feature>
<dbReference type="PROSITE" id="PS01209">
    <property type="entry name" value="LDLRA_1"/>
    <property type="match status" value="2"/>
</dbReference>
<dbReference type="GO" id="GO:0005041">
    <property type="term" value="F:low-density lipoprotein particle receptor activity"/>
    <property type="evidence" value="ECO:0007669"/>
    <property type="project" value="TreeGrafter"/>
</dbReference>
<dbReference type="AlphaFoldDB" id="A0A914Y5P7"/>
<dbReference type="Gene3D" id="4.10.400.10">
    <property type="entry name" value="Low-density Lipoprotein Receptor"/>
    <property type="match status" value="4"/>
</dbReference>
<keyword evidence="3" id="KW-0677">Repeat</keyword>
<dbReference type="PANTHER" id="PTHR22722:SF5">
    <property type="entry name" value="LOW-DENSITY LIPOPROTEIN RECEPTOR-RELATED PROTEIN 1B"/>
    <property type="match status" value="1"/>
</dbReference>
<keyword evidence="5 10" id="KW-0472">Membrane</keyword>
<dbReference type="Pfam" id="PF00057">
    <property type="entry name" value="Ldl_recept_a"/>
    <property type="match status" value="1"/>
</dbReference>
<evidence type="ECO:0000256" key="8">
    <source>
        <dbReference type="ARBA" id="ARBA00023180"/>
    </source>
</evidence>
<protein>
    <submittedName>
        <fullName evidence="12">Uncharacterized protein</fullName>
    </submittedName>
</protein>
<proteinExistence type="predicted"/>
<keyword evidence="2 10" id="KW-0812">Transmembrane</keyword>
<keyword evidence="7" id="KW-0675">Receptor</keyword>
<comment type="caution">
    <text evidence="9">Lacks conserved residue(s) required for the propagation of feature annotation.</text>
</comment>
<evidence type="ECO:0000256" key="2">
    <source>
        <dbReference type="ARBA" id="ARBA00022692"/>
    </source>
</evidence>
<dbReference type="GO" id="GO:0043235">
    <property type="term" value="C:receptor complex"/>
    <property type="evidence" value="ECO:0007669"/>
    <property type="project" value="TreeGrafter"/>
</dbReference>
<dbReference type="Proteomes" id="UP000887577">
    <property type="component" value="Unplaced"/>
</dbReference>
<dbReference type="PANTHER" id="PTHR22722">
    <property type="entry name" value="LOW-DENSITY LIPOPROTEIN RECEPTOR-RELATED PROTEIN 2-RELATED"/>
    <property type="match status" value="1"/>
</dbReference>
<evidence type="ECO:0000256" key="5">
    <source>
        <dbReference type="ARBA" id="ARBA00023136"/>
    </source>
</evidence>
<feature type="disulfide bond" evidence="9">
    <location>
        <begin position="95"/>
        <end position="110"/>
    </location>
</feature>
<dbReference type="SUPFAM" id="SSF57424">
    <property type="entry name" value="LDL receptor-like module"/>
    <property type="match status" value="4"/>
</dbReference>
<dbReference type="InterPro" id="IPR036055">
    <property type="entry name" value="LDL_receptor-like_sf"/>
</dbReference>
<reference evidence="12" key="1">
    <citation type="submission" date="2022-11" db="UniProtKB">
        <authorList>
            <consortium name="WormBaseParasite"/>
        </authorList>
    </citation>
    <scope>IDENTIFICATION</scope>
</reference>
<accession>A0A914Y5P7</accession>
<dbReference type="InterPro" id="IPR002172">
    <property type="entry name" value="LDrepeatLR_classA_rpt"/>
</dbReference>
<feature type="disulfide bond" evidence="9">
    <location>
        <begin position="213"/>
        <end position="228"/>
    </location>
</feature>
<evidence type="ECO:0000313" key="11">
    <source>
        <dbReference type="Proteomes" id="UP000887577"/>
    </source>
</evidence>
<sequence length="327" mass="36624">MKWWGNIVATKESISSSYLFLAVFLIIFVFASITLIFLLTNFHESSKPSEIFSENHSNIEDKILSSKKYIEQIVTFGGFSCRGHSNIVISENYRCDGVADCHDGSDEVGCQECKTSFSCPYSNGSINKLCLRSHQLCNNNVQCYDSSDETFCQAQCSTNMCSDSSMCFPQSFVCDGEFHCPFGDDEKGCKGECKNESKWCKALNKCLPKWQLCDGIKDCQDGTDEEECDIRQCSGSEKYLCRIPDENKGYCIKRIQICNGISDCPNNLDEKDCFGMPKYGNTRTVKCNDGNFYSKIYACSGMIPACNGICDECDKQLSFDCGKIIAF</sequence>
<evidence type="ECO:0000256" key="9">
    <source>
        <dbReference type="PROSITE-ProRule" id="PRU00124"/>
    </source>
</evidence>
<dbReference type="WBParaSite" id="PSU_v2.g14760.t1">
    <property type="protein sequence ID" value="PSU_v2.g14760.t1"/>
    <property type="gene ID" value="PSU_v2.g14760"/>
</dbReference>
<keyword evidence="11" id="KW-1185">Reference proteome</keyword>
<keyword evidence="6 9" id="KW-1015">Disulfide bond</keyword>
<keyword evidence="4 10" id="KW-1133">Transmembrane helix</keyword>
<dbReference type="CDD" id="cd00112">
    <property type="entry name" value="LDLa"/>
    <property type="match status" value="2"/>
</dbReference>
<comment type="subcellular location">
    <subcellularLocation>
        <location evidence="1">Membrane</location>
        <topology evidence="1">Single-pass membrane protein</topology>
    </subcellularLocation>
</comment>
<dbReference type="GO" id="GO:0005886">
    <property type="term" value="C:plasma membrane"/>
    <property type="evidence" value="ECO:0007669"/>
    <property type="project" value="TreeGrafter"/>
</dbReference>
<evidence type="ECO:0000256" key="6">
    <source>
        <dbReference type="ARBA" id="ARBA00023157"/>
    </source>
</evidence>
<dbReference type="SMART" id="SM00192">
    <property type="entry name" value="LDLa"/>
    <property type="match status" value="5"/>
</dbReference>